<evidence type="ECO:0000256" key="1">
    <source>
        <dbReference type="SAM" id="MobiDB-lite"/>
    </source>
</evidence>
<feature type="compositionally biased region" description="Acidic residues" evidence="1">
    <location>
        <begin position="516"/>
        <end position="533"/>
    </location>
</feature>
<feature type="region of interest" description="Disordered" evidence="1">
    <location>
        <begin position="438"/>
        <end position="564"/>
    </location>
</feature>
<dbReference type="PANTHER" id="PTHR31008">
    <property type="entry name" value="COP1-INTERACTING PROTEIN-RELATED"/>
    <property type="match status" value="1"/>
</dbReference>
<feature type="compositionally biased region" description="Basic and acidic residues" evidence="1">
    <location>
        <begin position="549"/>
        <end position="564"/>
    </location>
</feature>
<feature type="compositionally biased region" description="Basic and acidic residues" evidence="1">
    <location>
        <begin position="369"/>
        <end position="385"/>
    </location>
</feature>
<feature type="region of interest" description="Disordered" evidence="1">
    <location>
        <begin position="1227"/>
        <end position="1246"/>
    </location>
</feature>
<proteinExistence type="predicted"/>
<dbReference type="Gramene" id="KVH87840">
    <property type="protein sequence ID" value="KVH87840"/>
    <property type="gene ID" value="Ccrd_024849"/>
</dbReference>
<organism evidence="2 3">
    <name type="scientific">Cynara cardunculus var. scolymus</name>
    <name type="common">Globe artichoke</name>
    <name type="synonym">Cynara scolymus</name>
    <dbReference type="NCBI Taxonomy" id="59895"/>
    <lineage>
        <taxon>Eukaryota</taxon>
        <taxon>Viridiplantae</taxon>
        <taxon>Streptophyta</taxon>
        <taxon>Embryophyta</taxon>
        <taxon>Tracheophyta</taxon>
        <taxon>Spermatophyta</taxon>
        <taxon>Magnoliopsida</taxon>
        <taxon>eudicotyledons</taxon>
        <taxon>Gunneridae</taxon>
        <taxon>Pentapetalae</taxon>
        <taxon>asterids</taxon>
        <taxon>campanulids</taxon>
        <taxon>Asterales</taxon>
        <taxon>Asteraceae</taxon>
        <taxon>Carduoideae</taxon>
        <taxon>Cardueae</taxon>
        <taxon>Carduinae</taxon>
        <taxon>Cynara</taxon>
    </lineage>
</organism>
<feature type="compositionally biased region" description="Polar residues" evidence="1">
    <location>
        <begin position="927"/>
        <end position="945"/>
    </location>
</feature>
<sequence length="1344" mass="149221">MQQQQPPLKDLFQVQVYSFSFHLIGFSTNNEVKNSFGFCRIPTHAHKNKFQYMVSFNIMSVHSVRTCSLGHLTSSECAYLFLMCDLYIIANDKKEKIASGLLSPFIAHLKTAQDQIAEGGYSVLLEPEAGGNATWFTKCTVESFVRFVSTPEILERVYTIESEILQIEEAIAIQGNNDLLIDEQHKKPVASNEGNKSTCDADDEKAIVIYKPGAHETAGSIDKERNSNLQVSSAAILSIASVSWVNCIQDIRCNKAQRSPFGLGVRLQLLNVLETRKTVLKKEQGMAFARAAAAGFDIEHVANLLLFAESFGASRLMSACLKFVDLWKQKHDSGQWVEIAAEDAMSSKSDYSAMNASGVVLSSMTNIHNEPRSEATSETKEKPGSDRNAAGQHTGQFPHPFFAPWAMHSSPGGVPVYQAYPMQELPYYQHYPGSGPFYPPPYPSMEDPHSSGGHRTEQKRQSMDNRYSNPESESVNEESSFGSERHKSAGKSGKKKSGRVVIRNINYINSKRQNSSEDESETVSDTDDDDETESDTHKRSLRSPKRKGNLKESESETVNRKEADSGHWQAFQSYLLKGAAEDGRSANEDIFAMDRDPQTKRRQKTLANDPLAHEERDNDGEGHRIDIQSYDKNGRKIVYRSGNDDFMVGGRLHANVQNSSDLLADNGFEGVTANLDRHGLHAIDGEAMMVSLRSTSGVNDSRTTINMDYEISSNTQNPENKSNRVNFEPHDLSLMPERGLEKRSIGYDPALDYEMQLAEDAASHERKSKEALTDVKKGSKSAEKHQQSKANQATSDKKFGGPIRKGKPSKIINPLEDARARAEKLRSYKADLQKMKKEQQDAEHKRLEALKMERQKRIAARASSMSGQSTVPTKKQLPSKLSPMSNRGSKFTDSEPGSSSPLQRSKIRTTPLGSSNSKKPSTSSKSIDGSNSAGNRLTRSMSSMSDTKKEINPVTPDSKASMTRIRRLSEPKKINSHAATSFKTRSADPVSKPKLSNGPESKRVSAIMNLDRSKAAMLPELKIRTSKVPSKPSQKISGTKETVVKVKDDKHVATSEVVKLNLNERLLHQSDAADNPIIEKTVMLEHKQPSITVGTAARVTKEFDSNHGIGKNIEEDCAASHEVPLSMEIARKSSMEELAENPGTRSAEKTYQAPYARVSSFEDPSTRNSDYAKAPQTTFGIASSGGGTEKAYIYDFNNLKLEKIPEVLEKPQVKEAKGFRRLLKLGKKSHSPSDTANGNGYEPDNVTLNDATSGEAVQTLKTLISEDQTPSHAHTSQKCEFLAIFYSIRFQPIFCFSVDLKVGMLQDTFLYCPPSVGRPRQQRHEKWRHSYYYKCLTQIPVPGF</sequence>
<feature type="compositionally biased region" description="Basic and acidic residues" evidence="1">
    <location>
        <begin position="761"/>
        <end position="786"/>
    </location>
</feature>
<dbReference type="EMBL" id="LEKV01005778">
    <property type="protein sequence ID" value="KVH87840.1"/>
    <property type="molecule type" value="Genomic_DNA"/>
</dbReference>
<feature type="compositionally biased region" description="Low complexity" evidence="1">
    <location>
        <begin position="914"/>
        <end position="926"/>
    </location>
</feature>
<dbReference type="OMA" id="MIPVRSN"/>
<keyword evidence="3" id="KW-1185">Reference proteome</keyword>
<evidence type="ECO:0000313" key="3">
    <source>
        <dbReference type="Proteomes" id="UP000243975"/>
    </source>
</evidence>
<feature type="region of interest" description="Disordered" evidence="1">
    <location>
        <begin position="368"/>
        <end position="397"/>
    </location>
</feature>
<feature type="compositionally biased region" description="Basic and acidic residues" evidence="1">
    <location>
        <begin position="446"/>
        <end position="463"/>
    </location>
</feature>
<feature type="compositionally biased region" description="Basic residues" evidence="1">
    <location>
        <begin position="488"/>
        <end position="498"/>
    </location>
</feature>
<feature type="region of interest" description="Disordered" evidence="1">
    <location>
        <begin position="759"/>
        <end position="816"/>
    </location>
</feature>
<dbReference type="STRING" id="59895.A0A103XBU2"/>
<accession>A0A103XBU2</accession>
<reference evidence="2 3" key="1">
    <citation type="journal article" date="2016" name="Sci. Rep.">
        <title>The genome sequence of the outbreeding globe artichoke constructed de novo incorporating a phase-aware low-pass sequencing strategy of F1 progeny.</title>
        <authorList>
            <person name="Scaglione D."/>
            <person name="Reyes-Chin-Wo S."/>
            <person name="Acquadro A."/>
            <person name="Froenicke L."/>
            <person name="Portis E."/>
            <person name="Beitel C."/>
            <person name="Tirone M."/>
            <person name="Mauro R."/>
            <person name="Lo Monaco A."/>
            <person name="Mauromicale G."/>
            <person name="Faccioli P."/>
            <person name="Cattivelli L."/>
            <person name="Rieseberg L."/>
            <person name="Michelmore R."/>
            <person name="Lanteri S."/>
        </authorList>
    </citation>
    <scope>NUCLEOTIDE SEQUENCE [LARGE SCALE GENOMIC DNA]</scope>
    <source>
        <strain evidence="2">2C</strain>
    </source>
</reference>
<gene>
    <name evidence="2" type="ORF">Ccrd_024849</name>
</gene>
<evidence type="ECO:0000313" key="2">
    <source>
        <dbReference type="EMBL" id="KVH87840.1"/>
    </source>
</evidence>
<feature type="compositionally biased region" description="Basic and acidic residues" evidence="1">
    <location>
        <begin position="611"/>
        <end position="626"/>
    </location>
</feature>
<dbReference type="Proteomes" id="UP000243975">
    <property type="component" value="Unassembled WGS sequence"/>
</dbReference>
<feature type="compositionally biased region" description="Polar residues" evidence="1">
    <location>
        <begin position="882"/>
        <end position="903"/>
    </location>
</feature>
<dbReference type="PANTHER" id="PTHR31008:SF2">
    <property type="entry name" value="COP1-INTERACTING PROTEIN-LIKE PROTEIN"/>
    <property type="match status" value="1"/>
</dbReference>
<name>A0A103XBU2_CYNCS</name>
<feature type="compositionally biased region" description="Low complexity" evidence="1">
    <location>
        <begin position="471"/>
        <end position="482"/>
    </location>
</feature>
<feature type="region of interest" description="Disordered" evidence="1">
    <location>
        <begin position="591"/>
        <end position="626"/>
    </location>
</feature>
<protein>
    <recommendedName>
        <fullName evidence="4">COP1-interacting protein 7</fullName>
    </recommendedName>
</protein>
<feature type="compositionally biased region" description="Basic residues" evidence="1">
    <location>
        <begin position="539"/>
        <end position="548"/>
    </location>
</feature>
<feature type="region of interest" description="Disordered" evidence="1">
    <location>
        <begin position="856"/>
        <end position="1000"/>
    </location>
</feature>
<comment type="caution">
    <text evidence="2">The sequence shown here is derived from an EMBL/GenBank/DDBJ whole genome shotgun (WGS) entry which is preliminary data.</text>
</comment>
<feature type="compositionally biased region" description="Polar residues" evidence="1">
    <location>
        <begin position="863"/>
        <end position="873"/>
    </location>
</feature>
<evidence type="ECO:0008006" key="4">
    <source>
        <dbReference type="Google" id="ProtNLM"/>
    </source>
</evidence>